<dbReference type="EMBL" id="BMMS01000011">
    <property type="protein sequence ID" value="GGO88226.1"/>
    <property type="molecule type" value="Genomic_DNA"/>
</dbReference>
<sequence length="329" mass="35052">MTRRAGWYGHDLSAPDLEPAVSAVNLILPLLAAATAAAPSAAVLVAVRGLRREVRVLRVEVAQAAEASKAAQAPRAADAPLGERAGVPAARSATEDLEGALRRRTEIRDAVAEALAEERERELAEARAFWAAQEARETADAPFLDGRLDDAGDCPSPPPRQVDLSGLDAFRQAPNTNIHGPFDQQFTDALREAIDELAHEDEDDADHPEPAVPDMRRHPSHPDFRPTPVVADQERTTDRLLELAESGTPLTDVRPGPMGTLDIYVFGDGTTLCVTPGNRPATERLAEALRRGETATLLGGSGVGGAYALTFGVGDESVYLLADRVVTSI</sequence>
<evidence type="ECO:0000313" key="3">
    <source>
        <dbReference type="EMBL" id="GGO88226.1"/>
    </source>
</evidence>
<comment type="caution">
    <text evidence="3">The sequence shown here is derived from an EMBL/GenBank/DDBJ whole genome shotgun (WGS) entry which is preliminary data.</text>
</comment>
<organism evidence="3 4">
    <name type="scientific">Wenjunlia tyrosinilytica</name>
    <dbReference type="NCBI Taxonomy" id="1544741"/>
    <lineage>
        <taxon>Bacteria</taxon>
        <taxon>Bacillati</taxon>
        <taxon>Actinomycetota</taxon>
        <taxon>Actinomycetes</taxon>
        <taxon>Kitasatosporales</taxon>
        <taxon>Streptomycetaceae</taxon>
        <taxon>Wenjunlia</taxon>
    </lineage>
</organism>
<keyword evidence="2" id="KW-0472">Membrane</keyword>
<keyword evidence="4" id="KW-1185">Reference proteome</keyword>
<reference evidence="3" key="1">
    <citation type="journal article" date="2014" name="Int. J. Syst. Evol. Microbiol.">
        <title>Complete genome sequence of Corynebacterium casei LMG S-19264T (=DSM 44701T), isolated from a smear-ripened cheese.</title>
        <authorList>
            <consortium name="US DOE Joint Genome Institute (JGI-PGF)"/>
            <person name="Walter F."/>
            <person name="Albersmeier A."/>
            <person name="Kalinowski J."/>
            <person name="Ruckert C."/>
        </authorList>
    </citation>
    <scope>NUCLEOTIDE SEQUENCE</scope>
    <source>
        <strain evidence="3">CGMCC 4.7201</strain>
    </source>
</reference>
<feature type="region of interest" description="Disordered" evidence="1">
    <location>
        <begin position="201"/>
        <end position="228"/>
    </location>
</feature>
<evidence type="ECO:0000313" key="4">
    <source>
        <dbReference type="Proteomes" id="UP000641932"/>
    </source>
</evidence>
<dbReference type="AlphaFoldDB" id="A0A918DWW0"/>
<proteinExistence type="predicted"/>
<name>A0A918DWW0_9ACTN</name>
<feature type="compositionally biased region" description="Low complexity" evidence="1">
    <location>
        <begin position="68"/>
        <end position="79"/>
    </location>
</feature>
<feature type="region of interest" description="Disordered" evidence="1">
    <location>
        <begin position="68"/>
        <end position="97"/>
    </location>
</feature>
<evidence type="ECO:0008006" key="5">
    <source>
        <dbReference type="Google" id="ProtNLM"/>
    </source>
</evidence>
<accession>A0A918DWW0</accession>
<evidence type="ECO:0000256" key="2">
    <source>
        <dbReference type="SAM" id="Phobius"/>
    </source>
</evidence>
<protein>
    <recommendedName>
        <fullName evidence="5">Secreted protein</fullName>
    </recommendedName>
</protein>
<evidence type="ECO:0000256" key="1">
    <source>
        <dbReference type="SAM" id="MobiDB-lite"/>
    </source>
</evidence>
<reference evidence="3" key="2">
    <citation type="submission" date="2020-09" db="EMBL/GenBank/DDBJ databases">
        <authorList>
            <person name="Sun Q."/>
            <person name="Zhou Y."/>
        </authorList>
    </citation>
    <scope>NUCLEOTIDE SEQUENCE</scope>
    <source>
        <strain evidence="3">CGMCC 4.7201</strain>
    </source>
</reference>
<feature type="compositionally biased region" description="Basic and acidic residues" evidence="1">
    <location>
        <begin position="214"/>
        <end position="224"/>
    </location>
</feature>
<feature type="transmembrane region" description="Helical" evidence="2">
    <location>
        <begin position="20"/>
        <end position="47"/>
    </location>
</feature>
<keyword evidence="2" id="KW-0812">Transmembrane</keyword>
<keyword evidence="2" id="KW-1133">Transmembrane helix</keyword>
<gene>
    <name evidence="3" type="ORF">GCM10012280_28540</name>
</gene>
<dbReference type="Proteomes" id="UP000641932">
    <property type="component" value="Unassembled WGS sequence"/>
</dbReference>